<dbReference type="NCBIfam" id="TIGR00400">
    <property type="entry name" value="mgtE"/>
    <property type="match status" value="1"/>
</dbReference>
<dbReference type="GO" id="GO:0005886">
    <property type="term" value="C:plasma membrane"/>
    <property type="evidence" value="ECO:0007669"/>
    <property type="project" value="UniProtKB-SubCell"/>
</dbReference>
<keyword evidence="8" id="KW-0129">CBS domain</keyword>
<gene>
    <name evidence="11" type="ordered locus">Aflv_2108</name>
</gene>
<dbReference type="InterPro" id="IPR036739">
    <property type="entry name" value="SLC41_membr_dom_sf"/>
</dbReference>
<name>B7GLJ8_ANOFW</name>
<feature type="domain" description="CBS" evidence="10">
    <location>
        <begin position="180"/>
        <end position="243"/>
    </location>
</feature>
<dbReference type="AlphaFoldDB" id="B7GLJ8"/>
<dbReference type="Gene3D" id="1.25.60.10">
    <property type="entry name" value="MgtE N-terminal domain-like"/>
    <property type="match status" value="1"/>
</dbReference>
<dbReference type="PANTHER" id="PTHR43773:SF1">
    <property type="entry name" value="MAGNESIUM TRANSPORTER MGTE"/>
    <property type="match status" value="1"/>
</dbReference>
<dbReference type="Pfam" id="PF01769">
    <property type="entry name" value="MgtE"/>
    <property type="match status" value="1"/>
</dbReference>
<feature type="transmembrane region" description="Helical" evidence="9">
    <location>
        <begin position="464"/>
        <end position="487"/>
    </location>
</feature>
<evidence type="ECO:0000313" key="11">
    <source>
        <dbReference type="EMBL" id="ACJ34467.1"/>
    </source>
</evidence>
<comment type="subcellular location">
    <subcellularLocation>
        <location evidence="9">Cell membrane</location>
        <topology evidence="9">Multi-pass membrane protein</topology>
    </subcellularLocation>
    <subcellularLocation>
        <location evidence="1">Membrane</location>
        <topology evidence="1">Multi-pass membrane protein</topology>
    </subcellularLocation>
</comment>
<evidence type="ECO:0000259" key="10">
    <source>
        <dbReference type="PROSITE" id="PS51371"/>
    </source>
</evidence>
<dbReference type="HOGENOM" id="CLU_037408_1_1_9"/>
<dbReference type="InterPro" id="IPR046342">
    <property type="entry name" value="CBS_dom_sf"/>
</dbReference>
<accession>B7GLJ8</accession>
<dbReference type="KEGG" id="afl:Aflv_2108"/>
<dbReference type="eggNOG" id="COG2239">
    <property type="taxonomic scope" value="Bacteria"/>
</dbReference>
<dbReference type="InterPro" id="IPR038076">
    <property type="entry name" value="MgtE_N_sf"/>
</dbReference>
<keyword evidence="4 9" id="KW-0812">Transmembrane</keyword>
<evidence type="ECO:0000256" key="9">
    <source>
        <dbReference type="RuleBase" id="RU362011"/>
    </source>
</evidence>
<dbReference type="EMBL" id="CP000922">
    <property type="protein sequence ID" value="ACJ34467.1"/>
    <property type="molecule type" value="Genomic_DNA"/>
</dbReference>
<dbReference type="Pfam" id="PF00571">
    <property type="entry name" value="CBS"/>
    <property type="match status" value="2"/>
</dbReference>
<proteinExistence type="inferred from homology"/>
<evidence type="ECO:0000256" key="4">
    <source>
        <dbReference type="ARBA" id="ARBA00022692"/>
    </source>
</evidence>
<feature type="domain" description="CBS" evidence="10">
    <location>
        <begin position="244"/>
        <end position="301"/>
    </location>
</feature>
<dbReference type="Proteomes" id="UP000000742">
    <property type="component" value="Chromosome"/>
</dbReference>
<dbReference type="SMART" id="SM00924">
    <property type="entry name" value="MgtE_N"/>
    <property type="match status" value="1"/>
</dbReference>
<feature type="transmembrane region" description="Helical" evidence="9">
    <location>
        <begin position="399"/>
        <end position="420"/>
    </location>
</feature>
<comment type="subunit">
    <text evidence="9">Homodimer.</text>
</comment>
<dbReference type="Gene3D" id="1.10.357.20">
    <property type="entry name" value="SLC41 divalent cation transporters, integral membrane domain"/>
    <property type="match status" value="1"/>
</dbReference>
<dbReference type="InterPro" id="IPR006669">
    <property type="entry name" value="MgtE_transporter"/>
</dbReference>
<evidence type="ECO:0000256" key="5">
    <source>
        <dbReference type="ARBA" id="ARBA00022842"/>
    </source>
</evidence>
<evidence type="ECO:0000256" key="6">
    <source>
        <dbReference type="ARBA" id="ARBA00022989"/>
    </source>
</evidence>
<dbReference type="SMART" id="SM00116">
    <property type="entry name" value="CBS"/>
    <property type="match status" value="2"/>
</dbReference>
<evidence type="ECO:0000256" key="8">
    <source>
        <dbReference type="PROSITE-ProRule" id="PRU00703"/>
    </source>
</evidence>
<dbReference type="InterPro" id="IPR006668">
    <property type="entry name" value="Mg_transptr_MgtE_intracell_dom"/>
</dbReference>
<dbReference type="STRING" id="491915.Aflv_2108"/>
<feature type="transmembrane region" description="Helical" evidence="9">
    <location>
        <begin position="354"/>
        <end position="378"/>
    </location>
</feature>
<dbReference type="InterPro" id="IPR000644">
    <property type="entry name" value="CBS_dom"/>
</dbReference>
<reference evidence="11 12" key="1">
    <citation type="journal article" date="2008" name="Genome Biol.">
        <title>Encapsulated in silica: genome, proteome and physiology of the thermophilic bacterium Anoxybacillus flavithermus WK1.</title>
        <authorList>
            <person name="Saw J.H."/>
            <person name="Mountain B.W."/>
            <person name="Feng L."/>
            <person name="Omelchenko M.V."/>
            <person name="Hou S."/>
            <person name="Saito J.A."/>
            <person name="Stott M.B."/>
            <person name="Li D."/>
            <person name="Zhao G."/>
            <person name="Wu J."/>
            <person name="Galperin M.Y."/>
            <person name="Koonin E.V."/>
            <person name="Makarova K.S."/>
            <person name="Wolf Y.I."/>
            <person name="Rigden D.J."/>
            <person name="Dunfield P.F."/>
            <person name="Wang L."/>
            <person name="Alam M."/>
        </authorList>
    </citation>
    <scope>NUCLEOTIDE SEQUENCE [LARGE SCALE GENOMIC DNA]</scope>
    <source>
        <strain evidence="12">DSM 21510 / WK1</strain>
    </source>
</reference>
<protein>
    <recommendedName>
        <fullName evidence="9">Magnesium transporter MgtE</fullName>
    </recommendedName>
</protein>
<evidence type="ECO:0000256" key="1">
    <source>
        <dbReference type="ARBA" id="ARBA00004141"/>
    </source>
</evidence>
<keyword evidence="9" id="KW-0479">Metal-binding</keyword>
<comment type="function">
    <text evidence="9">Acts as a magnesium transporter.</text>
</comment>
<organism evidence="11 12">
    <name type="scientific">Anoxybacillus flavithermus (strain DSM 21510 / WK1)</name>
    <dbReference type="NCBI Taxonomy" id="491915"/>
    <lineage>
        <taxon>Bacteria</taxon>
        <taxon>Bacillati</taxon>
        <taxon>Bacillota</taxon>
        <taxon>Bacilli</taxon>
        <taxon>Bacillales</taxon>
        <taxon>Anoxybacillaceae</taxon>
        <taxon>Anoxybacillus</taxon>
    </lineage>
</organism>
<dbReference type="GO" id="GO:0046872">
    <property type="term" value="F:metal ion binding"/>
    <property type="evidence" value="ECO:0007669"/>
    <property type="project" value="UniProtKB-KW"/>
</dbReference>
<keyword evidence="5 9" id="KW-0460">Magnesium</keyword>
<dbReference type="SUPFAM" id="SSF161093">
    <property type="entry name" value="MgtE membrane domain-like"/>
    <property type="match status" value="1"/>
</dbReference>
<comment type="similarity">
    <text evidence="2 9">Belongs to the SLC41A transporter family.</text>
</comment>
<feature type="transmembrane region" description="Helical" evidence="9">
    <location>
        <begin position="426"/>
        <end position="452"/>
    </location>
</feature>
<evidence type="ECO:0000256" key="3">
    <source>
        <dbReference type="ARBA" id="ARBA00022448"/>
    </source>
</evidence>
<dbReference type="PROSITE" id="PS51371">
    <property type="entry name" value="CBS"/>
    <property type="match status" value="2"/>
</dbReference>
<evidence type="ECO:0000256" key="7">
    <source>
        <dbReference type="ARBA" id="ARBA00023136"/>
    </source>
</evidence>
<dbReference type="CDD" id="cd04606">
    <property type="entry name" value="CBS_pair_Mg_transporter"/>
    <property type="match status" value="1"/>
</dbReference>
<evidence type="ECO:0000313" key="12">
    <source>
        <dbReference type="Proteomes" id="UP000000742"/>
    </source>
</evidence>
<dbReference type="PANTHER" id="PTHR43773">
    <property type="entry name" value="MAGNESIUM TRANSPORTER MGTE"/>
    <property type="match status" value="1"/>
</dbReference>
<feature type="transmembrane region" description="Helical" evidence="9">
    <location>
        <begin position="325"/>
        <end position="342"/>
    </location>
</feature>
<sequence>MIIYFRLNGFFVFHFCSPCVSSCILILHRCLQVGKDSRIIRKAIFVERRGIMLQALYDGKIEAFRKQFLKLHPYDRAKFYVEQSPEVRKRMYEYLSPAEMAEIFDHLDIEEDEYKIYLSEMDPLFVAQMLAHMYADNAADVLNELDKNEVANYLTIMDDEAAKDIQGLLHYKEYTAGSIMTTEYIAIHANQTVRSAMQILKREAANAETIYYLYVVNEQRQLVGVLSLRELLTSDDDAMIHDVMNDQVVSVLVDEDQEDVARKMQNYDFLALPVVDANNHLLGIITVDDIVDVISEEATDDYSKLAGVPDVDIQYTPFEAAKKRLPWLIILLFLGMMTANLISRFEDTLQKVAILAVFIPLIAGMSGNTGTQSLAVAVRRLAMGDLEKEGKWRMLAREALTGLLIGLSCGVVITIVVYVWKQQFFLGVLVGLALFATLTVATVAGALIPLFMHKLRIDPAVASGPFITTINDLISILIYFGLATMFMDYLL</sequence>
<keyword evidence="7 9" id="KW-0472">Membrane</keyword>
<evidence type="ECO:0000256" key="2">
    <source>
        <dbReference type="ARBA" id="ARBA00009749"/>
    </source>
</evidence>
<dbReference type="Pfam" id="PF03448">
    <property type="entry name" value="MgtE_N"/>
    <property type="match status" value="1"/>
</dbReference>
<dbReference type="SUPFAM" id="SSF158791">
    <property type="entry name" value="MgtE N-terminal domain-like"/>
    <property type="match status" value="1"/>
</dbReference>
<keyword evidence="9" id="KW-1003">Cell membrane</keyword>
<dbReference type="InterPro" id="IPR006667">
    <property type="entry name" value="SLC41_membr_dom"/>
</dbReference>
<keyword evidence="3 9" id="KW-0813">Transport</keyword>
<dbReference type="GO" id="GO:0015095">
    <property type="term" value="F:magnesium ion transmembrane transporter activity"/>
    <property type="evidence" value="ECO:0007669"/>
    <property type="project" value="UniProtKB-UniRule"/>
</dbReference>
<keyword evidence="6 9" id="KW-1133">Transmembrane helix</keyword>
<dbReference type="Gene3D" id="3.10.580.10">
    <property type="entry name" value="CBS-domain"/>
    <property type="match status" value="1"/>
</dbReference>
<dbReference type="SUPFAM" id="SSF54631">
    <property type="entry name" value="CBS-domain pair"/>
    <property type="match status" value="1"/>
</dbReference>